<organism evidence="1">
    <name type="scientific">viral metagenome</name>
    <dbReference type="NCBI Taxonomy" id="1070528"/>
    <lineage>
        <taxon>unclassified sequences</taxon>
        <taxon>metagenomes</taxon>
        <taxon>organismal metagenomes</taxon>
    </lineage>
</organism>
<sequence length="117" mass="13150">MSFTRLDYDTCAYAKDLQESTTPLEYLMFKGKFENCKQCPDYTNNIDFGVKADVESELRNQNRYTSKCPSNKYDPTKPFAGAKTTNPHVCERIPSGLKKPTGVGYDASKLGRACCPK</sequence>
<reference evidence="1" key="1">
    <citation type="journal article" date="2020" name="Nature">
        <title>Giant virus diversity and host interactions through global metagenomics.</title>
        <authorList>
            <person name="Schulz F."/>
            <person name="Roux S."/>
            <person name="Paez-Espino D."/>
            <person name="Jungbluth S."/>
            <person name="Walsh D.A."/>
            <person name="Denef V.J."/>
            <person name="McMahon K.D."/>
            <person name="Konstantinidis K.T."/>
            <person name="Eloe-Fadrosh E.A."/>
            <person name="Kyrpides N.C."/>
            <person name="Woyke T."/>
        </authorList>
    </citation>
    <scope>NUCLEOTIDE SEQUENCE</scope>
    <source>
        <strain evidence="1">GVMAG-M-3300024302-11</strain>
    </source>
</reference>
<proteinExistence type="predicted"/>
<protein>
    <submittedName>
        <fullName evidence="1">Uncharacterized protein</fullName>
    </submittedName>
</protein>
<evidence type="ECO:0000313" key="1">
    <source>
        <dbReference type="EMBL" id="QHT96703.1"/>
    </source>
</evidence>
<accession>A0A6C0IYX0</accession>
<name>A0A6C0IYX0_9ZZZZ</name>
<dbReference type="EMBL" id="MN740264">
    <property type="protein sequence ID" value="QHT96703.1"/>
    <property type="molecule type" value="Genomic_DNA"/>
</dbReference>
<dbReference type="AlphaFoldDB" id="A0A6C0IYX0"/>